<organism evidence="12 13">
    <name type="scientific">Candidatus Wallbacteria bacterium HGW-Wallbacteria-1</name>
    <dbReference type="NCBI Taxonomy" id="2013854"/>
    <lineage>
        <taxon>Bacteria</taxon>
        <taxon>Candidatus Walliibacteriota</taxon>
    </lineage>
</organism>
<dbReference type="GO" id="GO:0008360">
    <property type="term" value="P:regulation of cell shape"/>
    <property type="evidence" value="ECO:0007669"/>
    <property type="project" value="UniProtKB-KW"/>
</dbReference>
<dbReference type="Gene3D" id="3.40.1190.10">
    <property type="entry name" value="Mur-like, catalytic domain"/>
    <property type="match status" value="1"/>
</dbReference>
<evidence type="ECO:0000313" key="12">
    <source>
        <dbReference type="EMBL" id="PKK88968.1"/>
    </source>
</evidence>
<evidence type="ECO:0000259" key="10">
    <source>
        <dbReference type="Pfam" id="PF01225"/>
    </source>
</evidence>
<reference evidence="12 13" key="1">
    <citation type="journal article" date="2017" name="ISME J.">
        <title>Potential for microbial H2 and metal transformations associated with novel bacteria and archaea in deep terrestrial subsurface sediments.</title>
        <authorList>
            <person name="Hernsdorf A.W."/>
            <person name="Amano Y."/>
            <person name="Miyakawa K."/>
            <person name="Ise K."/>
            <person name="Suzuki Y."/>
            <person name="Anantharaman K."/>
            <person name="Probst A."/>
            <person name="Burstein D."/>
            <person name="Thomas B.C."/>
            <person name="Banfield J.F."/>
        </authorList>
    </citation>
    <scope>NUCLEOTIDE SEQUENCE [LARGE SCALE GENOMIC DNA]</scope>
    <source>
        <strain evidence="12">HGW-Wallbacteria-1</strain>
    </source>
</reference>
<dbReference type="EMBL" id="PGXC01000029">
    <property type="protein sequence ID" value="PKK88968.1"/>
    <property type="molecule type" value="Genomic_DNA"/>
</dbReference>
<dbReference type="GO" id="GO:0016881">
    <property type="term" value="F:acid-amino acid ligase activity"/>
    <property type="evidence" value="ECO:0007669"/>
    <property type="project" value="InterPro"/>
</dbReference>
<keyword evidence="1" id="KW-0436">Ligase</keyword>
<dbReference type="InterPro" id="IPR050061">
    <property type="entry name" value="MurCDEF_pg_biosynth"/>
</dbReference>
<evidence type="ECO:0000259" key="11">
    <source>
        <dbReference type="Pfam" id="PF02875"/>
    </source>
</evidence>
<feature type="compositionally biased region" description="Low complexity" evidence="9">
    <location>
        <begin position="249"/>
        <end position="270"/>
    </location>
</feature>
<keyword evidence="2" id="KW-0132">Cell division</keyword>
<evidence type="ECO:0000313" key="13">
    <source>
        <dbReference type="Proteomes" id="UP000233256"/>
    </source>
</evidence>
<dbReference type="PANTHER" id="PTHR43445:SF3">
    <property type="entry name" value="UDP-N-ACETYLMURAMATE--L-ALANINE LIGASE"/>
    <property type="match status" value="1"/>
</dbReference>
<dbReference type="SUPFAM" id="SSF51984">
    <property type="entry name" value="MurCD N-terminal domain"/>
    <property type="match status" value="1"/>
</dbReference>
<comment type="caution">
    <text evidence="12">The sequence shown here is derived from an EMBL/GenBank/DDBJ whole genome shotgun (WGS) entry which is preliminary data.</text>
</comment>
<keyword evidence="4" id="KW-0067">ATP-binding</keyword>
<keyword evidence="6" id="KW-0573">Peptidoglycan synthesis</keyword>
<name>A0A2N1PKU6_9BACT</name>
<dbReference type="Gene3D" id="3.90.190.20">
    <property type="entry name" value="Mur ligase, C-terminal domain"/>
    <property type="match status" value="1"/>
</dbReference>
<evidence type="ECO:0000256" key="7">
    <source>
        <dbReference type="ARBA" id="ARBA00023306"/>
    </source>
</evidence>
<keyword evidence="7" id="KW-0131">Cell cycle</keyword>
<feature type="domain" description="Mur ligase C-terminal" evidence="11">
    <location>
        <begin position="375"/>
        <end position="513"/>
    </location>
</feature>
<evidence type="ECO:0000256" key="2">
    <source>
        <dbReference type="ARBA" id="ARBA00022618"/>
    </source>
</evidence>
<dbReference type="AlphaFoldDB" id="A0A2N1PKU6"/>
<accession>A0A2N1PKU6</accession>
<evidence type="ECO:0008006" key="14">
    <source>
        <dbReference type="Google" id="ProtNLM"/>
    </source>
</evidence>
<keyword evidence="5" id="KW-0133">Cell shape</keyword>
<proteinExistence type="predicted"/>
<dbReference type="Proteomes" id="UP000233256">
    <property type="component" value="Unassembled WGS sequence"/>
</dbReference>
<dbReference type="GO" id="GO:0071555">
    <property type="term" value="P:cell wall organization"/>
    <property type="evidence" value="ECO:0007669"/>
    <property type="project" value="UniProtKB-KW"/>
</dbReference>
<dbReference type="InterPro" id="IPR000713">
    <property type="entry name" value="Mur_ligase_N"/>
</dbReference>
<evidence type="ECO:0000256" key="3">
    <source>
        <dbReference type="ARBA" id="ARBA00022741"/>
    </source>
</evidence>
<sequence>MNSKFYYLMGIGGTGMSSLAHYLLDHGMIVHGSDRSANGYSQSLEQLAQRGVTLYPQDGSAPALFHRFCLSHGAVESNICFVRSKAVEDHVADVVQTRFLGFEPIFRSDLLASLFNSSKKGIAIAGTAGKSTVTGMATHIFRRCGEDPASISGAPLHGFPSGHGGMGPLIIEADESDLSLIAYKPKIAVLLNLLRDHHENHIVEKAFQTFAGNLLPEGTLVFNASCPLSLRIAAFTAESRPDLNLIAFSPIPSSDSPSDSPTHSSTDLPTGLPADLPDTIADKCVILRASNPSRENWQSHFGISIDFPAGFPGVSPADANPPSNQKSTFQLELSIPCPGDYQISNTCAALAAAIAWGVNPENAAAAMADYPGIFRRFQHFGTLNGIDLVDDFAHHPSEIRAALSTALELTPPQSRVHAVYQPHGYGPTRFTFDEMVETLTKMDKRVNFWLTEIFYGGGTVNKDISSAHIIDAVAKTGESEAENIKLSADFENLATEIATKCQKGDLVLIMGARDINRLTPMIARNINSQIETNHIMTNQD</sequence>
<evidence type="ECO:0000256" key="8">
    <source>
        <dbReference type="ARBA" id="ARBA00023316"/>
    </source>
</evidence>
<dbReference type="Pfam" id="PF01225">
    <property type="entry name" value="Mur_ligase"/>
    <property type="match status" value="1"/>
</dbReference>
<dbReference type="GO" id="GO:0051301">
    <property type="term" value="P:cell division"/>
    <property type="evidence" value="ECO:0007669"/>
    <property type="project" value="UniProtKB-KW"/>
</dbReference>
<dbReference type="InterPro" id="IPR004101">
    <property type="entry name" value="Mur_ligase_C"/>
</dbReference>
<dbReference type="Pfam" id="PF02875">
    <property type="entry name" value="Mur_ligase_C"/>
    <property type="match status" value="1"/>
</dbReference>
<keyword evidence="3" id="KW-0547">Nucleotide-binding</keyword>
<protein>
    <recommendedName>
        <fullName evidence="14">UDP-N-acetylmuramate--L-alanine ligase</fullName>
    </recommendedName>
</protein>
<evidence type="ECO:0000256" key="1">
    <source>
        <dbReference type="ARBA" id="ARBA00022598"/>
    </source>
</evidence>
<evidence type="ECO:0000256" key="6">
    <source>
        <dbReference type="ARBA" id="ARBA00022984"/>
    </source>
</evidence>
<dbReference type="InterPro" id="IPR036565">
    <property type="entry name" value="Mur-like_cat_sf"/>
</dbReference>
<feature type="domain" description="Mur ligase N-terminal catalytic" evidence="10">
    <location>
        <begin position="7"/>
        <end position="115"/>
    </location>
</feature>
<dbReference type="SUPFAM" id="SSF53623">
    <property type="entry name" value="MurD-like peptide ligases, catalytic domain"/>
    <property type="match status" value="1"/>
</dbReference>
<evidence type="ECO:0000256" key="5">
    <source>
        <dbReference type="ARBA" id="ARBA00022960"/>
    </source>
</evidence>
<evidence type="ECO:0000256" key="4">
    <source>
        <dbReference type="ARBA" id="ARBA00022840"/>
    </source>
</evidence>
<feature type="region of interest" description="Disordered" evidence="9">
    <location>
        <begin position="248"/>
        <end position="274"/>
    </location>
</feature>
<keyword evidence="8" id="KW-0961">Cell wall biogenesis/degradation</keyword>
<dbReference type="InterPro" id="IPR036615">
    <property type="entry name" value="Mur_ligase_C_dom_sf"/>
</dbReference>
<evidence type="ECO:0000256" key="9">
    <source>
        <dbReference type="SAM" id="MobiDB-lite"/>
    </source>
</evidence>
<dbReference type="Gene3D" id="3.40.50.720">
    <property type="entry name" value="NAD(P)-binding Rossmann-like Domain"/>
    <property type="match status" value="1"/>
</dbReference>
<dbReference type="GO" id="GO:0009252">
    <property type="term" value="P:peptidoglycan biosynthetic process"/>
    <property type="evidence" value="ECO:0007669"/>
    <property type="project" value="UniProtKB-KW"/>
</dbReference>
<dbReference type="PANTHER" id="PTHR43445">
    <property type="entry name" value="UDP-N-ACETYLMURAMATE--L-ALANINE LIGASE-RELATED"/>
    <property type="match status" value="1"/>
</dbReference>
<dbReference type="SUPFAM" id="SSF53244">
    <property type="entry name" value="MurD-like peptide ligases, peptide-binding domain"/>
    <property type="match status" value="1"/>
</dbReference>
<dbReference type="GO" id="GO:0005524">
    <property type="term" value="F:ATP binding"/>
    <property type="evidence" value="ECO:0007669"/>
    <property type="project" value="UniProtKB-KW"/>
</dbReference>
<gene>
    <name evidence="12" type="ORF">CVV64_16495</name>
</gene>